<dbReference type="PANTHER" id="PTHR33069:SF3">
    <property type="entry name" value="DYNEIN HEAVY CHAIN TAIL DOMAIN-CONTAINING PROTEIN"/>
    <property type="match status" value="1"/>
</dbReference>
<accession>A0A0L0VXD7</accession>
<evidence type="ECO:0000313" key="1">
    <source>
        <dbReference type="EMBL" id="KNF03685.1"/>
    </source>
</evidence>
<protein>
    <submittedName>
        <fullName evidence="1">Uncharacterized protein</fullName>
    </submittedName>
</protein>
<keyword evidence="2" id="KW-1185">Reference proteome</keyword>
<dbReference type="PANTHER" id="PTHR33069">
    <property type="entry name" value="CHROMOSOME 7, WHOLE GENOME SHOTGUN SEQUENCE-RELATED"/>
    <property type="match status" value="1"/>
</dbReference>
<dbReference type="AlphaFoldDB" id="A0A0L0VXD7"/>
<gene>
    <name evidence="1" type="ORF">PSTG_03206</name>
</gene>
<sequence length="440" mass="50695">MANSARIADEGSEALQRVRDLDSVIEVMEEMLDQGYNLPVNYSLARHKDPNLTIGMGERGEIFRNIYCNLLPSIRQQITSLLDSTGILDSDEEYSKPVVGLTLEKLWNLDQILKSIVSSTIALTDRPPQPGRQHHHCLENYEWDRLRSRIEYLVQHTIIDILSCWLKSIKARKLRTLTRGPGPMRGWGWHMPSEAKRCIWETTADGCDFIDRTITSSRRPDWASVQVQWLWAVEACNKALESLSNLVNFPPDLIPLEFIRLRIDLTEERHLVVQTCRQAGREQFGEVVRLALTLIKLARVMVKKVVKMISRKPSPNRETEIDPKRMVEFEKVFRSIARQIGRIVFSLPCHRFLPFLFGGDRLQHSVTAVMDLTKEMKSTATFLASHLIPLLEKVERSSSEGDLEAWSLVLEQPWETIVDRSLVLRTSIERTESRLSRFAR</sequence>
<name>A0A0L0VXD7_9BASI</name>
<proteinExistence type="predicted"/>
<organism evidence="1 2">
    <name type="scientific">Puccinia striiformis f. sp. tritici PST-78</name>
    <dbReference type="NCBI Taxonomy" id="1165861"/>
    <lineage>
        <taxon>Eukaryota</taxon>
        <taxon>Fungi</taxon>
        <taxon>Dikarya</taxon>
        <taxon>Basidiomycota</taxon>
        <taxon>Pucciniomycotina</taxon>
        <taxon>Pucciniomycetes</taxon>
        <taxon>Pucciniales</taxon>
        <taxon>Pucciniaceae</taxon>
        <taxon>Puccinia</taxon>
    </lineage>
</organism>
<dbReference type="EMBL" id="AJIL01000016">
    <property type="protein sequence ID" value="KNF03685.1"/>
    <property type="molecule type" value="Genomic_DNA"/>
</dbReference>
<reference evidence="2" key="1">
    <citation type="submission" date="2014-03" db="EMBL/GenBank/DDBJ databases">
        <title>The Genome Sequence of Puccinia striiformis f. sp. tritici PST-78.</title>
        <authorList>
            <consortium name="The Broad Institute Genome Sequencing Platform"/>
            <person name="Cuomo C."/>
            <person name="Hulbert S."/>
            <person name="Chen X."/>
            <person name="Walker B."/>
            <person name="Young S.K."/>
            <person name="Zeng Q."/>
            <person name="Gargeya S."/>
            <person name="Fitzgerald M."/>
            <person name="Haas B."/>
            <person name="Abouelleil A."/>
            <person name="Alvarado L."/>
            <person name="Arachchi H.M."/>
            <person name="Berlin A.M."/>
            <person name="Chapman S.B."/>
            <person name="Goldberg J."/>
            <person name="Griggs A."/>
            <person name="Gujja S."/>
            <person name="Hansen M."/>
            <person name="Howarth C."/>
            <person name="Imamovic A."/>
            <person name="Larimer J."/>
            <person name="McCowan C."/>
            <person name="Montmayeur A."/>
            <person name="Murphy C."/>
            <person name="Neiman D."/>
            <person name="Pearson M."/>
            <person name="Priest M."/>
            <person name="Roberts A."/>
            <person name="Saif S."/>
            <person name="Shea T."/>
            <person name="Sisk P."/>
            <person name="Sykes S."/>
            <person name="Wortman J."/>
            <person name="Nusbaum C."/>
            <person name="Birren B."/>
        </authorList>
    </citation>
    <scope>NUCLEOTIDE SEQUENCE [LARGE SCALE GENOMIC DNA]</scope>
    <source>
        <strain evidence="2">race PST-78</strain>
    </source>
</reference>
<dbReference type="Proteomes" id="UP000054564">
    <property type="component" value="Unassembled WGS sequence"/>
</dbReference>
<comment type="caution">
    <text evidence="1">The sequence shown here is derived from an EMBL/GenBank/DDBJ whole genome shotgun (WGS) entry which is preliminary data.</text>
</comment>
<evidence type="ECO:0000313" key="2">
    <source>
        <dbReference type="Proteomes" id="UP000054564"/>
    </source>
</evidence>